<reference evidence="1 2" key="1">
    <citation type="submission" date="2023-06" db="EMBL/GenBank/DDBJ databases">
        <authorList>
            <person name="Oyuntsetseg B."/>
            <person name="Kim S.B."/>
        </authorList>
    </citation>
    <scope>NUCLEOTIDE SEQUENCE [LARGE SCALE GENOMIC DNA]</scope>
    <source>
        <strain evidence="1 2">2-15</strain>
    </source>
</reference>
<dbReference type="AlphaFoldDB" id="A0A9Y2IGX3"/>
<dbReference type="EMBL" id="CP127294">
    <property type="protein sequence ID" value="WIX78363.1"/>
    <property type="molecule type" value="Genomic_DNA"/>
</dbReference>
<name>A0A9Y2IGX3_9PSEU</name>
<keyword evidence="2" id="KW-1185">Reference proteome</keyword>
<evidence type="ECO:0000313" key="2">
    <source>
        <dbReference type="Proteomes" id="UP001236014"/>
    </source>
</evidence>
<accession>A0A9Y2IGX3</accession>
<protein>
    <submittedName>
        <fullName evidence="1">Uncharacterized protein</fullName>
    </submittedName>
</protein>
<evidence type="ECO:0000313" key="1">
    <source>
        <dbReference type="EMBL" id="WIX78363.1"/>
    </source>
</evidence>
<dbReference type="RefSeq" id="WP_285969083.1">
    <property type="nucleotide sequence ID" value="NZ_CP127294.1"/>
</dbReference>
<dbReference type="Proteomes" id="UP001236014">
    <property type="component" value="Chromosome"/>
</dbReference>
<sequence length="91" mass="10203">MFAFSEDLPESFPAPYRISEQNLRETGGNGWRITSLVQTLYTTSVTRDAVREVVENFRPGQTVDDATAAGLEVDEQGRVRAQVWQLTAQRA</sequence>
<gene>
    <name evidence="1" type="ORF">QRX50_44595</name>
</gene>
<dbReference type="KEGG" id="acab:QRX50_44595"/>
<proteinExistence type="predicted"/>
<organism evidence="1 2">
    <name type="scientific">Amycolatopsis carbonis</name>
    <dbReference type="NCBI Taxonomy" id="715471"/>
    <lineage>
        <taxon>Bacteria</taxon>
        <taxon>Bacillati</taxon>
        <taxon>Actinomycetota</taxon>
        <taxon>Actinomycetes</taxon>
        <taxon>Pseudonocardiales</taxon>
        <taxon>Pseudonocardiaceae</taxon>
        <taxon>Amycolatopsis</taxon>
    </lineage>
</organism>